<name>A0A7V9ACJ1_9BACT</name>
<feature type="transmembrane region" description="Helical" evidence="1">
    <location>
        <begin position="6"/>
        <end position="23"/>
    </location>
</feature>
<keyword evidence="1" id="KW-0812">Transmembrane</keyword>
<dbReference type="Pfam" id="PF12006">
    <property type="entry name" value="DUF3500"/>
    <property type="match status" value="1"/>
</dbReference>
<evidence type="ECO:0000256" key="1">
    <source>
        <dbReference type="SAM" id="Phobius"/>
    </source>
</evidence>
<dbReference type="RefSeq" id="WP_194539091.1">
    <property type="nucleotide sequence ID" value="NZ_JACEFB010000012.1"/>
</dbReference>
<dbReference type="AlphaFoldDB" id="A0A7V9ACJ1"/>
<evidence type="ECO:0000313" key="2">
    <source>
        <dbReference type="EMBL" id="MBA2227223.1"/>
    </source>
</evidence>
<keyword evidence="3" id="KW-1185">Reference proteome</keyword>
<dbReference type="PANTHER" id="PTHR37489">
    <property type="entry name" value="DUF3500 DOMAIN-CONTAINING PROTEIN"/>
    <property type="match status" value="1"/>
</dbReference>
<accession>A0A7V9ACJ1</accession>
<evidence type="ECO:0000313" key="3">
    <source>
        <dbReference type="Proteomes" id="UP000542342"/>
    </source>
</evidence>
<sequence>MQAGSLWWGGVAAGMVLLAAWVGQEKGTGAAGRMEAAARAWLESLNAEQKSRAVFGFDDPHRLRWFFTPQQDKERRYTRKGLPLEEMTAEQKAAALRLLRAGLSERGYQQALEILQREGLLAELEGPKGAMVRNPGWYFVSIFGSPSGSSRWGWRFEGHHLSVNYTLDRGEVISATPLLFGANPAEIKAGSRKGHRVMPEVEDHVRALIRSLSAEQVQRAKQEKHFPEIAEGRAQAGVGPPVGLRGSELTAEQQRILADLLQAYAGRLPEDVARQEEKRWRSAGWERITFAYSGSVEPGQPYTYRVQGPDFVVEFLNVQADSARNPANHIHSAWRHLPADFGLSR</sequence>
<gene>
    <name evidence="2" type="ORF">H0921_13760</name>
</gene>
<organism evidence="2 3">
    <name type="scientific">Thermogemmata fonticola</name>
    <dbReference type="NCBI Taxonomy" id="2755323"/>
    <lineage>
        <taxon>Bacteria</taxon>
        <taxon>Pseudomonadati</taxon>
        <taxon>Planctomycetota</taxon>
        <taxon>Planctomycetia</taxon>
        <taxon>Gemmatales</taxon>
        <taxon>Gemmataceae</taxon>
        <taxon>Thermogemmata</taxon>
    </lineage>
</organism>
<proteinExistence type="predicted"/>
<dbReference type="EMBL" id="JACEFB010000012">
    <property type="protein sequence ID" value="MBA2227223.1"/>
    <property type="molecule type" value="Genomic_DNA"/>
</dbReference>
<dbReference type="PANTHER" id="PTHR37489:SF1">
    <property type="entry name" value="DUF3500 DOMAIN-CONTAINING PROTEIN"/>
    <property type="match status" value="1"/>
</dbReference>
<keyword evidence="1" id="KW-0472">Membrane</keyword>
<keyword evidence="1" id="KW-1133">Transmembrane helix</keyword>
<reference evidence="2 3" key="1">
    <citation type="submission" date="2020-07" db="EMBL/GenBank/DDBJ databases">
        <title>Thermogemmata thermophila gen. nov., sp. nov., a novel moderate thermophilic planctomycete from a Kamchatka hot spring.</title>
        <authorList>
            <person name="Elcheninov A.G."/>
            <person name="Podosokorskaya O.A."/>
            <person name="Kovaleva O.L."/>
            <person name="Novikov A."/>
            <person name="Bonch-Osmolovskaya E.A."/>
            <person name="Toshchakov S.V."/>
            <person name="Kublanov I.V."/>
        </authorList>
    </citation>
    <scope>NUCLEOTIDE SEQUENCE [LARGE SCALE GENOMIC DNA]</scope>
    <source>
        <strain evidence="2 3">2918</strain>
    </source>
</reference>
<comment type="caution">
    <text evidence="2">The sequence shown here is derived from an EMBL/GenBank/DDBJ whole genome shotgun (WGS) entry which is preliminary data.</text>
</comment>
<dbReference type="InterPro" id="IPR021889">
    <property type="entry name" value="DUF3500"/>
</dbReference>
<dbReference type="Proteomes" id="UP000542342">
    <property type="component" value="Unassembled WGS sequence"/>
</dbReference>
<protein>
    <submittedName>
        <fullName evidence="2">DUF3500 domain-containing protein</fullName>
    </submittedName>
</protein>